<feature type="region of interest" description="Disordered" evidence="1">
    <location>
        <begin position="285"/>
        <end position="306"/>
    </location>
</feature>
<dbReference type="GO" id="GO:0016641">
    <property type="term" value="F:oxidoreductase activity, acting on the CH-NH2 group of donors, oxygen as acceptor"/>
    <property type="evidence" value="ECO:0007669"/>
    <property type="project" value="InterPro"/>
</dbReference>
<comment type="caution">
    <text evidence="2">The sequence shown here is derived from an EMBL/GenBank/DDBJ whole genome shotgun (WGS) entry which is preliminary data.</text>
</comment>
<evidence type="ECO:0000256" key="1">
    <source>
        <dbReference type="SAM" id="MobiDB-lite"/>
    </source>
</evidence>
<organism evidence="2 3">
    <name type="scientific">Kribbella albertanoniae</name>
    <dbReference type="NCBI Taxonomy" id="1266829"/>
    <lineage>
        <taxon>Bacteria</taxon>
        <taxon>Bacillati</taxon>
        <taxon>Actinomycetota</taxon>
        <taxon>Actinomycetes</taxon>
        <taxon>Propionibacteriales</taxon>
        <taxon>Kribbellaceae</taxon>
        <taxon>Kribbella</taxon>
    </lineage>
</organism>
<evidence type="ECO:0000313" key="3">
    <source>
        <dbReference type="Proteomes" id="UP000295075"/>
    </source>
</evidence>
<evidence type="ECO:0000313" key="2">
    <source>
        <dbReference type="EMBL" id="TDC16524.1"/>
    </source>
</evidence>
<dbReference type="OrthoDB" id="914406at2"/>
<dbReference type="Pfam" id="PF01186">
    <property type="entry name" value="Lysyl_oxidase"/>
    <property type="match status" value="1"/>
</dbReference>
<dbReference type="EMBL" id="SMKA01000306">
    <property type="protein sequence ID" value="TDC16524.1"/>
    <property type="molecule type" value="Genomic_DNA"/>
</dbReference>
<sequence length="534" mass="56844">MARDCDQPSVGGCASYAQRPVREDPARCGGGSIIITSNKAVRTAIAAASAAGLVAIAATSSSAAGQAVPARPALALVAPATDITLTGDPEQGVDLNLGTHLVAGNAPIEVRATRANYKSPVVAQRIINGKAVAMPKGLVTDFGGLSKFLHITFTDAAGKKVLDQDQTLCLNGEGSRTRPDAPATSPYPDDCRANPFTQGAVWGVQKGWSVNTAWWGQEPVKIAEGKYKATVSVNKKFRDYFKIPANQSSVTLNVTVKHEDHCDPGHPVQGCIAAKGKKVEGKKGTALKAHAARPKGKASTPKGPKPDLVSVPAWGIQVAPGEAGTPDAGKDFLAFSATVWNAGPSPLVLDGFRQKGKDLMDAYQYFYDDKGKEIGYQNTGTMEWDPREGHTHWHFTDFARYSLLNGKQSEVVRSQKEAFCLAATDSIDYTVKNANWHPMNTDLHTACGDHTSLSVREVLDVGSGDTYEQFRPGQSFDITNLPNGEYFVEVKANPEGKLFEGNTKNNVALRKVILGGVKGARTVKVPPVGVINVP</sequence>
<accession>A0A4R4P4C4</accession>
<reference evidence="2 3" key="1">
    <citation type="submission" date="2019-03" db="EMBL/GenBank/DDBJ databases">
        <title>Draft genome sequences of novel Actinobacteria.</title>
        <authorList>
            <person name="Sahin N."/>
            <person name="Ay H."/>
            <person name="Saygin H."/>
        </authorList>
    </citation>
    <scope>NUCLEOTIDE SEQUENCE [LARGE SCALE GENOMIC DNA]</scope>
    <source>
        <strain evidence="2 3">JCM 30547</strain>
    </source>
</reference>
<dbReference type="GO" id="GO:0005507">
    <property type="term" value="F:copper ion binding"/>
    <property type="evidence" value="ECO:0007669"/>
    <property type="project" value="InterPro"/>
</dbReference>
<evidence type="ECO:0008006" key="4">
    <source>
        <dbReference type="Google" id="ProtNLM"/>
    </source>
</evidence>
<dbReference type="Proteomes" id="UP000295075">
    <property type="component" value="Unassembled WGS sequence"/>
</dbReference>
<proteinExistence type="predicted"/>
<dbReference type="AlphaFoldDB" id="A0A4R4P4C4"/>
<protein>
    <recommendedName>
        <fullName evidence="4">Protein-lysine 6-oxidase</fullName>
    </recommendedName>
</protein>
<name>A0A4R4P4C4_9ACTN</name>
<keyword evidence="3" id="KW-1185">Reference proteome</keyword>
<gene>
    <name evidence="2" type="ORF">E1261_38795</name>
</gene>
<dbReference type="InterPro" id="IPR001695">
    <property type="entry name" value="Lysyl_oxidase"/>
</dbReference>